<proteinExistence type="inferred from homology"/>
<dbReference type="Proteomes" id="UP000014680">
    <property type="component" value="Unassembled WGS sequence"/>
</dbReference>
<dbReference type="GO" id="GO:0003723">
    <property type="term" value="F:RNA binding"/>
    <property type="evidence" value="ECO:0007669"/>
    <property type="project" value="UniProtKB-KW"/>
</dbReference>
<feature type="domain" description="Pseudouridine synthase RsuA/RluA-like" evidence="4">
    <location>
        <begin position="154"/>
        <end position="305"/>
    </location>
</feature>
<keyword evidence="3" id="KW-0413">Isomerase</keyword>
<dbReference type="PANTHER" id="PTHR21600">
    <property type="entry name" value="MITOCHONDRIAL RNA PSEUDOURIDINE SYNTHASE"/>
    <property type="match status" value="1"/>
</dbReference>
<evidence type="ECO:0000259" key="4">
    <source>
        <dbReference type="Pfam" id="PF00849"/>
    </source>
</evidence>
<dbReference type="KEGG" id="eiv:EIN_274160"/>
<dbReference type="GO" id="GO:0016798">
    <property type="term" value="F:hydrolase activity, acting on glycosyl bonds"/>
    <property type="evidence" value="ECO:0007669"/>
    <property type="project" value="UniProtKB-KW"/>
</dbReference>
<dbReference type="GO" id="GO:0000455">
    <property type="term" value="P:enzyme-directed rRNA pseudouridine synthesis"/>
    <property type="evidence" value="ECO:0007669"/>
    <property type="project" value="TreeGrafter"/>
</dbReference>
<dbReference type="InterPro" id="IPR006224">
    <property type="entry name" value="PsdUridine_synth_RluA-like_CS"/>
</dbReference>
<dbReference type="OrthoDB" id="424794at2759"/>
<keyword evidence="5" id="KW-0326">Glycosidase</keyword>
<dbReference type="EMBL" id="KB206783">
    <property type="protein sequence ID" value="ELP87849.1"/>
    <property type="molecule type" value="Genomic_DNA"/>
</dbReference>
<dbReference type="Pfam" id="PF00849">
    <property type="entry name" value="PseudoU_synth_2"/>
    <property type="match status" value="1"/>
</dbReference>
<sequence>MSDSGRHAPRKPIDETNASYQLSLKRKKAKALEREQLKKVDEQLDLITAEELLETTYYFENNYRRVQPYYYNFKVNAKGRWVGKSIVEVFVSEFKVCDVNGTELAIQRGDITVNDLPTTLSYKVRMGDHIGHRVHRHEPPVTSQEVKIIKETQDFIVVDKPGSIPVHPCGRYRHNTVVFIMASLGLKTLRPVHRLDRMTSGILILAKSADAARRVGEKICSKQTAKVYLIRVRGKMSEMVTVEGKIGRQSKKEKIDVMVQHIDEEKGKASKSQFEPLFYDEKSNTTVITGKLESGRTHQLRVHLKEIGHPVANDPIYGAKFDSTKHCDDDGIIESEYKGDLKKWEKVDWCDECNKIKGDPEQLEIYLHAWKYEIDGEKFETDVPWWAKREADVTKELEKWKANHILE</sequence>
<dbReference type="GeneID" id="14886790"/>
<dbReference type="Gene3D" id="3.30.2350.10">
    <property type="entry name" value="Pseudouridine synthase"/>
    <property type="match status" value="1"/>
</dbReference>
<protein>
    <recommendedName>
        <fullName evidence="3">Pseudouridine synthase</fullName>
        <ecNumber evidence="3">5.4.99.-</ecNumber>
    </recommendedName>
</protein>
<evidence type="ECO:0000313" key="5">
    <source>
        <dbReference type="EMBL" id="ELP87849.1"/>
    </source>
</evidence>
<evidence type="ECO:0000256" key="1">
    <source>
        <dbReference type="PIRSR" id="PIRSR606225-1"/>
    </source>
</evidence>
<feature type="active site" evidence="1">
    <location>
        <position position="196"/>
    </location>
</feature>
<gene>
    <name evidence="5" type="ORF">EIN_274160</name>
</gene>
<evidence type="ECO:0000256" key="2">
    <source>
        <dbReference type="PROSITE-ProRule" id="PRU00182"/>
    </source>
</evidence>
<dbReference type="InterPro" id="IPR050188">
    <property type="entry name" value="RluA_PseudoU_synthase"/>
</dbReference>
<keyword evidence="6" id="KW-1185">Reference proteome</keyword>
<keyword evidence="2" id="KW-0694">RNA-binding</keyword>
<dbReference type="SUPFAM" id="SSF55120">
    <property type="entry name" value="Pseudouridine synthase"/>
    <property type="match status" value="1"/>
</dbReference>
<keyword evidence="5" id="KW-0378">Hydrolase</keyword>
<evidence type="ECO:0000256" key="3">
    <source>
        <dbReference type="RuleBase" id="RU362028"/>
    </source>
</evidence>
<dbReference type="OMA" id="THKHEPP"/>
<dbReference type="InterPro" id="IPR020103">
    <property type="entry name" value="PsdUridine_synth_cat_dom_sf"/>
</dbReference>
<organism evidence="5 6">
    <name type="scientific">Entamoeba invadens IP1</name>
    <dbReference type="NCBI Taxonomy" id="370355"/>
    <lineage>
        <taxon>Eukaryota</taxon>
        <taxon>Amoebozoa</taxon>
        <taxon>Evosea</taxon>
        <taxon>Archamoebae</taxon>
        <taxon>Mastigamoebida</taxon>
        <taxon>Entamoebidae</taxon>
        <taxon>Entamoeba</taxon>
    </lineage>
</organism>
<dbReference type="CDD" id="cd02557">
    <property type="entry name" value="PseudoU_synth_ScRIB2"/>
    <property type="match status" value="1"/>
</dbReference>
<comment type="catalytic activity">
    <reaction evidence="3">
        <text>a uridine in RNA = a pseudouridine in RNA</text>
        <dbReference type="Rhea" id="RHEA:48348"/>
        <dbReference type="Rhea" id="RHEA-COMP:12068"/>
        <dbReference type="Rhea" id="RHEA-COMP:12069"/>
        <dbReference type="ChEBI" id="CHEBI:65314"/>
        <dbReference type="ChEBI" id="CHEBI:65315"/>
    </reaction>
</comment>
<reference evidence="5 6" key="1">
    <citation type="submission" date="2012-10" db="EMBL/GenBank/DDBJ databases">
        <authorList>
            <person name="Zafar N."/>
            <person name="Inman J."/>
            <person name="Hall N."/>
            <person name="Lorenzi H."/>
            <person name="Caler E."/>
        </authorList>
    </citation>
    <scope>NUCLEOTIDE SEQUENCE [LARGE SCALE GENOMIC DNA]</scope>
    <source>
        <strain evidence="5 6">IP1</strain>
    </source>
</reference>
<dbReference type="PANTHER" id="PTHR21600:SF40">
    <property type="entry name" value="PSEUDOURIDYLATE SYNTHASE RPUSD2"/>
    <property type="match status" value="1"/>
</dbReference>
<dbReference type="RefSeq" id="XP_004254620.1">
    <property type="nucleotide sequence ID" value="XM_004254572.1"/>
</dbReference>
<dbReference type="NCBIfam" id="TIGR00005">
    <property type="entry name" value="rluA_subfam"/>
    <property type="match status" value="1"/>
</dbReference>
<dbReference type="GO" id="GO:0009982">
    <property type="term" value="F:pseudouridine synthase activity"/>
    <property type="evidence" value="ECO:0007669"/>
    <property type="project" value="InterPro"/>
</dbReference>
<dbReference type="VEuPathDB" id="AmoebaDB:EIN_274160"/>
<comment type="function">
    <text evidence="3">Responsible for synthesis of pseudouridine from uracil.</text>
</comment>
<dbReference type="AlphaFoldDB" id="A0A0A1U1C8"/>
<evidence type="ECO:0000313" key="6">
    <source>
        <dbReference type="Proteomes" id="UP000014680"/>
    </source>
</evidence>
<dbReference type="InterPro" id="IPR006225">
    <property type="entry name" value="PsdUridine_synth_RluC/D"/>
</dbReference>
<dbReference type="InterPro" id="IPR006145">
    <property type="entry name" value="PsdUridine_synth_RsuA/RluA"/>
</dbReference>
<dbReference type="PROSITE" id="PS01129">
    <property type="entry name" value="PSI_RLU"/>
    <property type="match status" value="1"/>
</dbReference>
<name>A0A0A1U1C8_ENTIV</name>
<comment type="similarity">
    <text evidence="3">Belongs to the pseudouridine synthase RluA family.</text>
</comment>
<dbReference type="PROSITE" id="PS50889">
    <property type="entry name" value="S4"/>
    <property type="match status" value="1"/>
</dbReference>
<dbReference type="EC" id="5.4.99.-" evidence="3"/>
<accession>A0A0A1U1C8</accession>